<feature type="transmembrane region" description="Helical" evidence="8">
    <location>
        <begin position="176"/>
        <end position="198"/>
    </location>
</feature>
<dbReference type="Pfam" id="PF01032">
    <property type="entry name" value="FecCD"/>
    <property type="match status" value="1"/>
</dbReference>
<accession>A0ABU1IPI2</accession>
<gene>
    <name evidence="9" type="ORF">JOE21_002688</name>
</gene>
<dbReference type="Proteomes" id="UP001185012">
    <property type="component" value="Unassembled WGS sequence"/>
</dbReference>
<dbReference type="InterPro" id="IPR000522">
    <property type="entry name" value="ABC_transptr_permease_BtuC"/>
</dbReference>
<dbReference type="Gene3D" id="1.10.3470.10">
    <property type="entry name" value="ABC transporter involved in vitamin B12 uptake, BtuC"/>
    <property type="match status" value="1"/>
</dbReference>
<feature type="transmembrane region" description="Helical" evidence="8">
    <location>
        <begin position="116"/>
        <end position="138"/>
    </location>
</feature>
<dbReference type="EMBL" id="JAVDQG010000006">
    <property type="protein sequence ID" value="MDR6226678.1"/>
    <property type="molecule type" value="Genomic_DNA"/>
</dbReference>
<feature type="transmembrane region" description="Helical" evidence="8">
    <location>
        <begin position="222"/>
        <end position="239"/>
    </location>
</feature>
<comment type="caution">
    <text evidence="9">The sequence shown here is derived from an EMBL/GenBank/DDBJ whole genome shotgun (WGS) entry which is preliminary data.</text>
</comment>
<dbReference type="SUPFAM" id="SSF81345">
    <property type="entry name" value="ABC transporter involved in vitamin B12 uptake, BtuC"/>
    <property type="match status" value="1"/>
</dbReference>
<keyword evidence="6 8" id="KW-1133">Transmembrane helix</keyword>
<feature type="transmembrane region" description="Helical" evidence="8">
    <location>
        <begin position="21"/>
        <end position="43"/>
    </location>
</feature>
<evidence type="ECO:0000256" key="7">
    <source>
        <dbReference type="ARBA" id="ARBA00023136"/>
    </source>
</evidence>
<keyword evidence="4" id="KW-1003">Cell membrane</keyword>
<keyword evidence="7 8" id="KW-0472">Membrane</keyword>
<reference evidence="9 10" key="1">
    <citation type="submission" date="2023-07" db="EMBL/GenBank/DDBJ databases">
        <title>Genomic Encyclopedia of Type Strains, Phase IV (KMG-IV): sequencing the most valuable type-strain genomes for metagenomic binning, comparative biology and taxonomic classification.</title>
        <authorList>
            <person name="Goeker M."/>
        </authorList>
    </citation>
    <scope>NUCLEOTIDE SEQUENCE [LARGE SCALE GENOMIC DNA]</scope>
    <source>
        <strain evidence="9 10">DSM 45903</strain>
    </source>
</reference>
<organism evidence="9 10">
    <name type="scientific">Desmospora profundinema</name>
    <dbReference type="NCBI Taxonomy" id="1571184"/>
    <lineage>
        <taxon>Bacteria</taxon>
        <taxon>Bacillati</taxon>
        <taxon>Bacillota</taxon>
        <taxon>Bacilli</taxon>
        <taxon>Bacillales</taxon>
        <taxon>Thermoactinomycetaceae</taxon>
        <taxon>Desmospora</taxon>
    </lineage>
</organism>
<dbReference type="InterPro" id="IPR037294">
    <property type="entry name" value="ABC_BtuC-like"/>
</dbReference>
<feature type="transmembrane region" description="Helical" evidence="8">
    <location>
        <begin position="144"/>
        <end position="164"/>
    </location>
</feature>
<dbReference type="PANTHER" id="PTHR30472">
    <property type="entry name" value="FERRIC ENTEROBACTIN TRANSPORT SYSTEM PERMEASE PROTEIN"/>
    <property type="match status" value="1"/>
</dbReference>
<evidence type="ECO:0000256" key="5">
    <source>
        <dbReference type="ARBA" id="ARBA00022692"/>
    </source>
</evidence>
<evidence type="ECO:0000256" key="4">
    <source>
        <dbReference type="ARBA" id="ARBA00022475"/>
    </source>
</evidence>
<comment type="subcellular location">
    <subcellularLocation>
        <location evidence="1">Cell membrane</location>
        <topology evidence="1">Multi-pass membrane protein</topology>
    </subcellularLocation>
</comment>
<feature type="transmembrane region" description="Helical" evidence="8">
    <location>
        <begin position="313"/>
        <end position="331"/>
    </location>
</feature>
<evidence type="ECO:0000256" key="3">
    <source>
        <dbReference type="ARBA" id="ARBA00022448"/>
    </source>
</evidence>
<evidence type="ECO:0000256" key="1">
    <source>
        <dbReference type="ARBA" id="ARBA00004651"/>
    </source>
</evidence>
<evidence type="ECO:0000313" key="9">
    <source>
        <dbReference type="EMBL" id="MDR6226678.1"/>
    </source>
</evidence>
<feature type="transmembrane region" description="Helical" evidence="8">
    <location>
        <begin position="266"/>
        <end position="293"/>
    </location>
</feature>
<keyword evidence="3" id="KW-0813">Transport</keyword>
<sequence length="366" mass="39224">MRVLKADDTVMMRVRPKLETHFPLIVAGLLLTLFISVTASVMIGPISIPPQIIWKIAFSHIPGVGGWIEPDWSKARETIIWEIRFPRVLLGVLVGAGLAVVGAAMQALFKNALVDPFIMGVSSGASVGATLVILMGAFSVFGMYALSIAAFLGALTAITFVLVLSQVQGRATPIRMLLTGIAVSAIGSAVTNLIIALAKNEAGIRDALFWLFGSLTGAKWEYLKIPGLVVVMGGLLLISQYRPLNAMLMGEETAGTLGVNTHRFRIFIIVLSALLTGVIVSVSGVIGFVGLMIPHMVRPVIGSDHRRLLPVSALWGAIFVVWVDVLARMIIAPEELPIGIVTALCGGPFFLWIMRRNLYSFGGDGR</sequence>
<evidence type="ECO:0000256" key="2">
    <source>
        <dbReference type="ARBA" id="ARBA00007935"/>
    </source>
</evidence>
<evidence type="ECO:0000256" key="8">
    <source>
        <dbReference type="SAM" id="Phobius"/>
    </source>
</evidence>
<evidence type="ECO:0000256" key="6">
    <source>
        <dbReference type="ARBA" id="ARBA00022989"/>
    </source>
</evidence>
<feature type="transmembrane region" description="Helical" evidence="8">
    <location>
        <begin position="88"/>
        <end position="109"/>
    </location>
</feature>
<keyword evidence="5 8" id="KW-0812">Transmembrane</keyword>
<name>A0ABU1IPI2_9BACL</name>
<protein>
    <submittedName>
        <fullName evidence="9">Iron complex transport system permease protein</fullName>
    </submittedName>
</protein>
<dbReference type="PANTHER" id="PTHR30472:SF67">
    <property type="entry name" value="PERMEASE OF ABC TRANSPORTER-RELATED"/>
    <property type="match status" value="1"/>
</dbReference>
<proteinExistence type="inferred from homology"/>
<comment type="similarity">
    <text evidence="2">Belongs to the binding-protein-dependent transport system permease family. FecCD subfamily.</text>
</comment>
<dbReference type="CDD" id="cd06550">
    <property type="entry name" value="TM_ABC_iron-siderophores_like"/>
    <property type="match status" value="1"/>
</dbReference>
<feature type="transmembrane region" description="Helical" evidence="8">
    <location>
        <begin position="336"/>
        <end position="354"/>
    </location>
</feature>
<evidence type="ECO:0000313" key="10">
    <source>
        <dbReference type="Proteomes" id="UP001185012"/>
    </source>
</evidence>
<keyword evidence="10" id="KW-1185">Reference proteome</keyword>